<keyword evidence="7" id="KW-0067">ATP-binding</keyword>
<reference evidence="11" key="1">
    <citation type="submission" date="2019-12" db="EMBL/GenBank/DDBJ databases">
        <title>High-Quality draft genome sequences of three cyanobacteria isolated from the limestone walls of the Old Cathedral of Coimbra.</title>
        <authorList>
            <person name="Tiago I."/>
            <person name="Soares F."/>
            <person name="Portugal A."/>
        </authorList>
    </citation>
    <scope>NUCLEOTIDE SEQUENCE [LARGE SCALE GENOMIC DNA]</scope>
    <source>
        <strain evidence="11">C</strain>
    </source>
</reference>
<organism evidence="11 12">
    <name type="scientific">Petrachloros mirabilis ULC683</name>
    <dbReference type="NCBI Taxonomy" id="2781853"/>
    <lineage>
        <taxon>Bacteria</taxon>
        <taxon>Bacillati</taxon>
        <taxon>Cyanobacteriota</taxon>
        <taxon>Cyanophyceae</taxon>
        <taxon>Synechococcales</taxon>
        <taxon>Petrachlorosaceae</taxon>
        <taxon>Petrachloros</taxon>
        <taxon>Petrachloros mirabilis</taxon>
    </lineage>
</organism>
<evidence type="ECO:0000313" key="11">
    <source>
        <dbReference type="EMBL" id="NCJ07807.1"/>
    </source>
</evidence>
<keyword evidence="4" id="KW-0548">Nucleotidyltransferase</keyword>
<comment type="cofactor">
    <cofactor evidence="1">
        <name>Mg(2+)</name>
        <dbReference type="ChEBI" id="CHEBI:18420"/>
    </cofactor>
</comment>
<protein>
    <submittedName>
        <fullName evidence="11">DNA polymerase subunit beta</fullName>
    </submittedName>
</protein>
<evidence type="ECO:0000256" key="9">
    <source>
        <dbReference type="ARBA" id="ARBA00038276"/>
    </source>
</evidence>
<dbReference type="PANTHER" id="PTHR33571:SF12">
    <property type="entry name" value="BSL3053 PROTEIN"/>
    <property type="match status" value="1"/>
</dbReference>
<comment type="caution">
    <text evidence="11">The sequence shown here is derived from an EMBL/GenBank/DDBJ whole genome shotgun (WGS) entry which is preliminary data.</text>
</comment>
<keyword evidence="3" id="KW-0808">Transferase</keyword>
<evidence type="ECO:0000256" key="4">
    <source>
        <dbReference type="ARBA" id="ARBA00022695"/>
    </source>
</evidence>
<feature type="domain" description="Polymerase nucleotidyl transferase" evidence="10">
    <location>
        <begin position="21"/>
        <end position="107"/>
    </location>
</feature>
<dbReference type="GO" id="GO:0005524">
    <property type="term" value="F:ATP binding"/>
    <property type="evidence" value="ECO:0007669"/>
    <property type="project" value="UniProtKB-KW"/>
</dbReference>
<dbReference type="GO" id="GO:0016779">
    <property type="term" value="F:nucleotidyltransferase activity"/>
    <property type="evidence" value="ECO:0007669"/>
    <property type="project" value="UniProtKB-KW"/>
</dbReference>
<dbReference type="Gene3D" id="3.30.460.10">
    <property type="entry name" value="Beta Polymerase, domain 2"/>
    <property type="match status" value="1"/>
</dbReference>
<keyword evidence="2" id="KW-1277">Toxin-antitoxin system</keyword>
<evidence type="ECO:0000256" key="3">
    <source>
        <dbReference type="ARBA" id="ARBA00022679"/>
    </source>
</evidence>
<evidence type="ECO:0000256" key="5">
    <source>
        <dbReference type="ARBA" id="ARBA00022723"/>
    </source>
</evidence>
<dbReference type="InterPro" id="IPR043519">
    <property type="entry name" value="NT_sf"/>
</dbReference>
<name>A0A8K2A1M5_9CYAN</name>
<evidence type="ECO:0000256" key="8">
    <source>
        <dbReference type="ARBA" id="ARBA00022842"/>
    </source>
</evidence>
<keyword evidence="5" id="KW-0479">Metal-binding</keyword>
<evidence type="ECO:0000256" key="1">
    <source>
        <dbReference type="ARBA" id="ARBA00001946"/>
    </source>
</evidence>
<dbReference type="EMBL" id="WVIC01000033">
    <property type="protein sequence ID" value="NCJ07807.1"/>
    <property type="molecule type" value="Genomic_DNA"/>
</dbReference>
<keyword evidence="8" id="KW-0460">Magnesium</keyword>
<keyword evidence="6" id="KW-0547">Nucleotide-binding</keyword>
<keyword evidence="12" id="KW-1185">Reference proteome</keyword>
<dbReference type="RefSeq" id="WP_161826284.1">
    <property type="nucleotide sequence ID" value="NZ_WVIC01000033.1"/>
</dbReference>
<evidence type="ECO:0000313" key="12">
    <source>
        <dbReference type="Proteomes" id="UP000607397"/>
    </source>
</evidence>
<accession>A0A8K2A1M5</accession>
<dbReference type="PANTHER" id="PTHR33571">
    <property type="entry name" value="SSL8005 PROTEIN"/>
    <property type="match status" value="1"/>
</dbReference>
<dbReference type="InterPro" id="IPR002934">
    <property type="entry name" value="Polymerase_NTP_transf_dom"/>
</dbReference>
<dbReference type="Pfam" id="PF01909">
    <property type="entry name" value="NTP_transf_2"/>
    <property type="match status" value="1"/>
</dbReference>
<evidence type="ECO:0000256" key="7">
    <source>
        <dbReference type="ARBA" id="ARBA00022840"/>
    </source>
</evidence>
<gene>
    <name evidence="11" type="ORF">GS597_15075</name>
</gene>
<comment type="similarity">
    <text evidence="9">Belongs to the MntA antitoxin family.</text>
</comment>
<sequence>MATLQLNSRLQSRLGITPEQLAKFCQRWHVYELALFGSVLRDDFSADSDIDVLVSYQPTAKRGLLEKIRMQEELSFLLHRDVDLVSKKAIEQSQNWLRRKNILDSAEVIYVA</sequence>
<evidence type="ECO:0000259" key="10">
    <source>
        <dbReference type="Pfam" id="PF01909"/>
    </source>
</evidence>
<dbReference type="SUPFAM" id="SSF81301">
    <property type="entry name" value="Nucleotidyltransferase"/>
    <property type="match status" value="1"/>
</dbReference>
<dbReference type="GO" id="GO:0046872">
    <property type="term" value="F:metal ion binding"/>
    <property type="evidence" value="ECO:0007669"/>
    <property type="project" value="UniProtKB-KW"/>
</dbReference>
<evidence type="ECO:0000256" key="2">
    <source>
        <dbReference type="ARBA" id="ARBA00022649"/>
    </source>
</evidence>
<evidence type="ECO:0000256" key="6">
    <source>
        <dbReference type="ARBA" id="ARBA00022741"/>
    </source>
</evidence>
<dbReference type="AlphaFoldDB" id="A0A8K2A1M5"/>
<dbReference type="Proteomes" id="UP000607397">
    <property type="component" value="Unassembled WGS sequence"/>
</dbReference>
<dbReference type="CDD" id="cd05403">
    <property type="entry name" value="NT_KNTase_like"/>
    <property type="match status" value="1"/>
</dbReference>
<proteinExistence type="inferred from homology"/>
<dbReference type="InterPro" id="IPR052038">
    <property type="entry name" value="Type-VII_TA_antitoxin"/>
</dbReference>